<dbReference type="EMBL" id="CP092865">
    <property type="protein sequence ID" value="UYV65507.1"/>
    <property type="molecule type" value="Genomic_DNA"/>
</dbReference>
<organism evidence="1 2">
    <name type="scientific">Cordylochernes scorpioides</name>
    <dbReference type="NCBI Taxonomy" id="51811"/>
    <lineage>
        <taxon>Eukaryota</taxon>
        <taxon>Metazoa</taxon>
        <taxon>Ecdysozoa</taxon>
        <taxon>Arthropoda</taxon>
        <taxon>Chelicerata</taxon>
        <taxon>Arachnida</taxon>
        <taxon>Pseudoscorpiones</taxon>
        <taxon>Cheliferoidea</taxon>
        <taxon>Chernetidae</taxon>
        <taxon>Cordylochernes</taxon>
    </lineage>
</organism>
<dbReference type="InterPro" id="IPR052709">
    <property type="entry name" value="Transposase-MT_Hybrid"/>
</dbReference>
<reference evidence="1 2" key="1">
    <citation type="submission" date="2022-01" db="EMBL/GenBank/DDBJ databases">
        <title>A chromosomal length assembly of Cordylochernes scorpioides.</title>
        <authorList>
            <person name="Zeh D."/>
            <person name="Zeh J."/>
        </authorList>
    </citation>
    <scope>NUCLEOTIDE SEQUENCE [LARGE SCALE GENOMIC DNA]</scope>
    <source>
        <strain evidence="1">IN4F17</strain>
        <tissue evidence="1">Whole Body</tissue>
    </source>
</reference>
<name>A0ABY6KCN1_9ARAC</name>
<dbReference type="Proteomes" id="UP001235939">
    <property type="component" value="Chromosome 03"/>
</dbReference>
<dbReference type="InterPro" id="IPR036397">
    <property type="entry name" value="RNaseH_sf"/>
</dbReference>
<dbReference type="PANTHER" id="PTHR46060:SF1">
    <property type="entry name" value="MARINER MOS1 TRANSPOSASE-LIKE PROTEIN"/>
    <property type="match status" value="1"/>
</dbReference>
<evidence type="ECO:0000313" key="1">
    <source>
        <dbReference type="EMBL" id="UYV65507.1"/>
    </source>
</evidence>
<evidence type="ECO:0000313" key="2">
    <source>
        <dbReference type="Proteomes" id="UP001235939"/>
    </source>
</evidence>
<sequence>MRVKPSLTIIMQNLVKQLRKAIKEKRRGKLFRKIVYHQDNAPSHRSLQAMAAIYDSGFELLSPAPYSPDLAPSDFQLFPHLKESLYGIHFRSDEEVIDAVTSFFESLKTSFFMEGIKALEHRRKKNKHLVVELNFRTRNSLEVHRDLWHVSRNKYLKNNVEGIFWHWIHPAVHTLSQEEALRCGLHSYRSSLELTLSPPYFTLQERSLLLLLPSRQPQRYGACRVLTVLRPAGQSPTFAFHGCNHARNGIRIHCIVMEDLLVKIHYGHLNRQCTPYFLHIELHIRKLCARGMTRFLKIDQKCISQYSKQILMKGLQKRQRLLMSAGKVVSTVFCDSEGNSN</sequence>
<dbReference type="Gene3D" id="3.30.420.10">
    <property type="entry name" value="Ribonuclease H-like superfamily/Ribonuclease H"/>
    <property type="match status" value="1"/>
</dbReference>
<protein>
    <recommendedName>
        <fullName evidence="3">Transposase</fullName>
    </recommendedName>
</protein>
<gene>
    <name evidence="1" type="ORF">LAZ67_3004547</name>
</gene>
<keyword evidence="2" id="KW-1185">Reference proteome</keyword>
<dbReference type="PANTHER" id="PTHR46060">
    <property type="entry name" value="MARINER MOS1 TRANSPOSASE-LIKE PROTEIN"/>
    <property type="match status" value="1"/>
</dbReference>
<proteinExistence type="predicted"/>
<evidence type="ECO:0008006" key="3">
    <source>
        <dbReference type="Google" id="ProtNLM"/>
    </source>
</evidence>
<accession>A0ABY6KCN1</accession>